<dbReference type="GO" id="GO:0003677">
    <property type="term" value="F:DNA binding"/>
    <property type="evidence" value="ECO:0007669"/>
    <property type="project" value="InterPro"/>
</dbReference>
<reference evidence="3 4" key="1">
    <citation type="submission" date="2020-04" db="EMBL/GenBank/DDBJ databases">
        <authorList>
            <person name="Wallbank WR R."/>
            <person name="Pardo Diaz C."/>
            <person name="Kozak K."/>
            <person name="Martin S."/>
            <person name="Jiggins C."/>
            <person name="Moest M."/>
            <person name="Warren A I."/>
            <person name="Byers J.R.P. K."/>
            <person name="Montejo-Kovacevich G."/>
            <person name="Yen C E."/>
        </authorList>
    </citation>
    <scope>NUCLEOTIDE SEQUENCE [LARGE SCALE GENOMIC DNA]</scope>
</reference>
<proteinExistence type="predicted"/>
<dbReference type="OrthoDB" id="7477068at2759"/>
<dbReference type="EMBL" id="CADEBC010000061">
    <property type="protein sequence ID" value="CAB3221194.1"/>
    <property type="molecule type" value="Genomic_DNA"/>
</dbReference>
<evidence type="ECO:0000313" key="4">
    <source>
        <dbReference type="Proteomes" id="UP000494106"/>
    </source>
</evidence>
<dbReference type="SUPFAM" id="SSF46689">
    <property type="entry name" value="Homeodomain-like"/>
    <property type="match status" value="1"/>
</dbReference>
<dbReference type="Proteomes" id="UP000494106">
    <property type="component" value="Unassembled WGS sequence"/>
</dbReference>
<evidence type="ECO:0000259" key="2">
    <source>
        <dbReference type="Pfam" id="PF05225"/>
    </source>
</evidence>
<dbReference type="GO" id="GO:0005634">
    <property type="term" value="C:nucleus"/>
    <property type="evidence" value="ECO:0007669"/>
    <property type="project" value="UniProtKB-SubCell"/>
</dbReference>
<comment type="caution">
    <text evidence="3">The sequence shown here is derived from an EMBL/GenBank/DDBJ whole genome shotgun (WGS) entry which is preliminary data.</text>
</comment>
<evidence type="ECO:0000256" key="1">
    <source>
        <dbReference type="ARBA" id="ARBA00004123"/>
    </source>
</evidence>
<dbReference type="Pfam" id="PF05225">
    <property type="entry name" value="HTH_psq"/>
    <property type="match status" value="1"/>
</dbReference>
<name>A0A8S0YPR6_ARCPL</name>
<dbReference type="AlphaFoldDB" id="A0A8S0YPR6"/>
<dbReference type="InterPro" id="IPR007889">
    <property type="entry name" value="HTH_Psq"/>
</dbReference>
<evidence type="ECO:0000313" key="3">
    <source>
        <dbReference type="EMBL" id="CAB3221194.1"/>
    </source>
</evidence>
<feature type="domain" description="HTH psq-type" evidence="2">
    <location>
        <begin position="17"/>
        <end position="60"/>
    </location>
</feature>
<sequence length="129" mass="14909">MPNKYIRKCLHTRGNWSEETLQCAIYSIKNEGLSIYSAAIRYNIPRKTLERRFKTDNMKKGPMGPSCMFGEENEKKLSVHIKTMQARGFPLTINDVRVIAFKFAENLNLKHKFNKTTEKAGYDVSNVFA</sequence>
<keyword evidence="4" id="KW-1185">Reference proteome</keyword>
<comment type="subcellular location">
    <subcellularLocation>
        <location evidence="1">Nucleus</location>
    </subcellularLocation>
</comment>
<protein>
    <recommendedName>
        <fullName evidence="2">HTH psq-type domain-containing protein</fullName>
    </recommendedName>
</protein>
<dbReference type="Gene3D" id="1.10.10.60">
    <property type="entry name" value="Homeodomain-like"/>
    <property type="match status" value="1"/>
</dbReference>
<organism evidence="3 4">
    <name type="scientific">Arctia plantaginis</name>
    <name type="common">Wood tiger moth</name>
    <name type="synonym">Phalaena plantaginis</name>
    <dbReference type="NCBI Taxonomy" id="874455"/>
    <lineage>
        <taxon>Eukaryota</taxon>
        <taxon>Metazoa</taxon>
        <taxon>Ecdysozoa</taxon>
        <taxon>Arthropoda</taxon>
        <taxon>Hexapoda</taxon>
        <taxon>Insecta</taxon>
        <taxon>Pterygota</taxon>
        <taxon>Neoptera</taxon>
        <taxon>Endopterygota</taxon>
        <taxon>Lepidoptera</taxon>
        <taxon>Glossata</taxon>
        <taxon>Ditrysia</taxon>
        <taxon>Noctuoidea</taxon>
        <taxon>Erebidae</taxon>
        <taxon>Arctiinae</taxon>
        <taxon>Arctia</taxon>
    </lineage>
</organism>
<gene>
    <name evidence="3" type="ORF">APLA_LOCUS500</name>
</gene>
<accession>A0A8S0YPR6</accession>
<dbReference type="InterPro" id="IPR009057">
    <property type="entry name" value="Homeodomain-like_sf"/>
</dbReference>